<reference evidence="2" key="1">
    <citation type="submission" date="2014-09" db="EMBL/GenBank/DDBJ databases">
        <title>Whole genome shotgun sequence of Streptomyces sp. NBRC 110027.</title>
        <authorList>
            <person name="Komaki H."/>
            <person name="Ichikawa N."/>
            <person name="Katano-Makiyama Y."/>
            <person name="Hosoyama A."/>
            <person name="Hashimoto M."/>
            <person name="Uohara A."/>
            <person name="Kitahashi Y."/>
            <person name="Ohji S."/>
            <person name="Kimura A."/>
            <person name="Yamazoe A."/>
            <person name="Igarashi Y."/>
            <person name="Fujita N."/>
        </authorList>
    </citation>
    <scope>NUCLEOTIDE SEQUENCE [LARGE SCALE GENOMIC DNA]</scope>
    <source>
        <strain evidence="2">NBRC 110027</strain>
    </source>
</reference>
<dbReference type="AlphaFoldDB" id="A0A0P4R9S4"/>
<sequence length="88" mass="9598">MIESDHIAATGEGAQRVQIAVVANDDITDHLSRGILRSVAEELEFDAEGDTRLVGHTGELTAADHADYRERHAPQGIRPAPLPRYRLG</sequence>
<accession>A0A0P4R9S4</accession>
<protein>
    <submittedName>
        <fullName evidence="1">Uncharacterized protein</fullName>
    </submittedName>
</protein>
<dbReference type="Proteomes" id="UP000048965">
    <property type="component" value="Unassembled WGS sequence"/>
</dbReference>
<comment type="caution">
    <text evidence="1">The sequence shown here is derived from an EMBL/GenBank/DDBJ whole genome shotgun (WGS) entry which is preliminary data.</text>
</comment>
<name>A0A0P4R9S4_9ACTN</name>
<proteinExistence type="predicted"/>
<organism evidence="1 2">
    <name type="scientific">Streptomyces lydicamycinicus</name>
    <dbReference type="NCBI Taxonomy" id="1546107"/>
    <lineage>
        <taxon>Bacteria</taxon>
        <taxon>Bacillati</taxon>
        <taxon>Actinomycetota</taxon>
        <taxon>Actinomycetes</taxon>
        <taxon>Kitasatosporales</taxon>
        <taxon>Streptomycetaceae</taxon>
        <taxon>Streptomyces</taxon>
    </lineage>
</organism>
<evidence type="ECO:0000313" key="1">
    <source>
        <dbReference type="EMBL" id="GAO09796.1"/>
    </source>
</evidence>
<keyword evidence="2" id="KW-1185">Reference proteome</keyword>
<dbReference type="EMBL" id="BBNO01000005">
    <property type="protein sequence ID" value="GAO09796.1"/>
    <property type="molecule type" value="Genomic_DNA"/>
</dbReference>
<evidence type="ECO:0000313" key="2">
    <source>
        <dbReference type="Proteomes" id="UP000048965"/>
    </source>
</evidence>
<reference evidence="1 2" key="2">
    <citation type="journal article" date="2015" name="Stand. Genomic Sci.">
        <title>Draft genome sequence of marine-derived Streptomyces sp. TP-A0598, a producer of anti-MRSA antibiotic lydicamycins.</title>
        <authorList>
            <person name="Komaki H."/>
            <person name="Ichikawa N."/>
            <person name="Hosoyama A."/>
            <person name="Fujita N."/>
            <person name="Igarashi Y."/>
        </authorList>
    </citation>
    <scope>NUCLEOTIDE SEQUENCE [LARGE SCALE GENOMIC DNA]</scope>
    <source>
        <strain evidence="1 2">NBRC 110027</strain>
    </source>
</reference>
<gene>
    <name evidence="1" type="ORF">TPA0598_05_05180</name>
</gene>